<dbReference type="PROSITE" id="PS50914">
    <property type="entry name" value="BON"/>
    <property type="match status" value="2"/>
</dbReference>
<name>A0AAQ0BS48_BURGL</name>
<dbReference type="SMART" id="SM00749">
    <property type="entry name" value="BON"/>
    <property type="match status" value="2"/>
</dbReference>
<dbReference type="GeneID" id="45696637"/>
<evidence type="ECO:0000313" key="6">
    <source>
        <dbReference type="Proteomes" id="UP000594892"/>
    </source>
</evidence>
<dbReference type="InterPro" id="IPR007055">
    <property type="entry name" value="BON_dom"/>
</dbReference>
<dbReference type="EMBL" id="CP065601">
    <property type="protein sequence ID" value="QPQ91808.1"/>
    <property type="molecule type" value="Genomic_DNA"/>
</dbReference>
<protein>
    <submittedName>
        <fullName evidence="4">BON domain-containing protein</fullName>
    </submittedName>
</protein>
<dbReference type="Gene3D" id="3.30.1340.30">
    <property type="match status" value="1"/>
</dbReference>
<feature type="compositionally biased region" description="Low complexity" evidence="2">
    <location>
        <begin position="210"/>
        <end position="228"/>
    </location>
</feature>
<dbReference type="EMBL" id="CP099587">
    <property type="protein sequence ID" value="USS46251.1"/>
    <property type="molecule type" value="Genomic_DNA"/>
</dbReference>
<gene>
    <name evidence="4" type="ORF">I6H06_22095</name>
    <name evidence="5" type="ORF">NFI99_15065</name>
</gene>
<sequence length="270" mass="27109">MNTSRVGPALVRTMLAIALSAGLAATLQGCVLAVAGAAAGGGALIATDRRTLGAQTEDREIQVKAASQIKSGLPDEAHVNVTVFNRRVLLTGEVPNEASKQRAEEIVRAINNVNAIVNELAIAPASSLSDRTNDSYLEGRVKAALIAEKGISANNFKVVCERGSIYLLGLVTVDEGNIGADVASRVPGVVQVVKVFQYIKPMDAPGLAASSAPASAAGGAGAAQPAPAVDVGPTVGAVPDSSVTSAPLQAPAPVSSSPNVHPGNARAGGQ</sequence>
<dbReference type="PROSITE" id="PS51257">
    <property type="entry name" value="PROKAR_LIPOPROTEIN"/>
    <property type="match status" value="1"/>
</dbReference>
<keyword evidence="7" id="KW-1185">Reference proteome</keyword>
<dbReference type="PANTHER" id="PTHR34606:SF4">
    <property type="entry name" value="OUTER MEMBRANE LIPOPROTEIN DOLP"/>
    <property type="match status" value="1"/>
</dbReference>
<dbReference type="InterPro" id="IPR051686">
    <property type="entry name" value="Lipoprotein_DolP"/>
</dbReference>
<evidence type="ECO:0000313" key="7">
    <source>
        <dbReference type="Proteomes" id="UP001056386"/>
    </source>
</evidence>
<dbReference type="InterPro" id="IPR014004">
    <property type="entry name" value="Transpt-assoc_nodulatn_dom_bac"/>
</dbReference>
<evidence type="ECO:0000313" key="5">
    <source>
        <dbReference type="EMBL" id="USS46251.1"/>
    </source>
</evidence>
<keyword evidence="1" id="KW-0732">Signal</keyword>
<dbReference type="AlphaFoldDB" id="A0AAQ0BS48"/>
<organism evidence="4 6">
    <name type="scientific">Burkholderia glumae</name>
    <name type="common">Pseudomonas glumae</name>
    <dbReference type="NCBI Taxonomy" id="337"/>
    <lineage>
        <taxon>Bacteria</taxon>
        <taxon>Pseudomonadati</taxon>
        <taxon>Pseudomonadota</taxon>
        <taxon>Betaproteobacteria</taxon>
        <taxon>Burkholderiales</taxon>
        <taxon>Burkholderiaceae</taxon>
        <taxon>Burkholderia</taxon>
    </lineage>
</organism>
<evidence type="ECO:0000256" key="1">
    <source>
        <dbReference type="ARBA" id="ARBA00022729"/>
    </source>
</evidence>
<accession>A0AAQ0BS48</accession>
<reference evidence="5" key="2">
    <citation type="submission" date="2022-06" db="EMBL/GenBank/DDBJ databases">
        <title>Draft genome sequence of Burkholderia glumae strain GR20004 isolated from rice panicle showing bacterial panicle blight.</title>
        <authorList>
            <person name="Choi S.Y."/>
            <person name="Lee Y.H."/>
        </authorList>
    </citation>
    <scope>NUCLEOTIDE SEQUENCE</scope>
    <source>
        <strain evidence="5">GR20004</strain>
    </source>
</reference>
<reference evidence="4 6" key="1">
    <citation type="submission" date="2020-12" db="EMBL/GenBank/DDBJ databases">
        <title>FDA dAtabase for Regulatory Grade micrObial Sequences (FDA-ARGOS): Supporting development and validation of Infectious Disease Dx tests.</title>
        <authorList>
            <person name="Minogue T."/>
            <person name="Wolcott M."/>
            <person name="Wasieloski L."/>
            <person name="Aguilar W."/>
            <person name="Moore D."/>
            <person name="Jaissle J."/>
            <person name="Tallon L."/>
            <person name="Sadzewicz L."/>
            <person name="Zhao X."/>
            <person name="Boylan J."/>
            <person name="Ott S."/>
            <person name="Bowen H."/>
            <person name="Vavikolanu K."/>
            <person name="Mehta A."/>
            <person name="Aluvathingal J."/>
            <person name="Nadendla S."/>
            <person name="Yan Y."/>
            <person name="Sichtig H."/>
        </authorList>
    </citation>
    <scope>NUCLEOTIDE SEQUENCE [LARGE SCALE GENOMIC DNA]</scope>
    <source>
        <strain evidence="4 6">FDAARGOS_949</strain>
    </source>
</reference>
<dbReference type="PANTHER" id="PTHR34606">
    <property type="entry name" value="BON DOMAIN-CONTAINING PROTEIN"/>
    <property type="match status" value="1"/>
</dbReference>
<dbReference type="Pfam" id="PF04972">
    <property type="entry name" value="BON"/>
    <property type="match status" value="2"/>
</dbReference>
<dbReference type="Proteomes" id="UP000594892">
    <property type="component" value="Chromosome 2"/>
</dbReference>
<dbReference type="RefSeq" id="WP_012734316.1">
    <property type="nucleotide sequence ID" value="NZ_CP021074.1"/>
</dbReference>
<feature type="region of interest" description="Disordered" evidence="2">
    <location>
        <begin position="210"/>
        <end position="270"/>
    </location>
</feature>
<evidence type="ECO:0000259" key="3">
    <source>
        <dbReference type="PROSITE" id="PS50914"/>
    </source>
</evidence>
<proteinExistence type="predicted"/>
<evidence type="ECO:0000313" key="4">
    <source>
        <dbReference type="EMBL" id="QPQ91808.1"/>
    </source>
</evidence>
<feature type="domain" description="BON" evidence="3">
    <location>
        <begin position="55"/>
        <end position="124"/>
    </location>
</feature>
<feature type="domain" description="BON" evidence="3">
    <location>
        <begin position="133"/>
        <end position="200"/>
    </location>
</feature>
<evidence type="ECO:0000256" key="2">
    <source>
        <dbReference type="SAM" id="MobiDB-lite"/>
    </source>
</evidence>
<dbReference type="Proteomes" id="UP001056386">
    <property type="component" value="Chromosome 1"/>
</dbReference>